<keyword evidence="6" id="KW-1185">Reference proteome</keyword>
<dbReference type="PANTHER" id="PTHR43163">
    <property type="entry name" value="DIPEPTIDE TRANSPORT SYSTEM PERMEASE PROTEIN DPPB-RELATED"/>
    <property type="match status" value="1"/>
</dbReference>
<proteinExistence type="predicted"/>
<sequence>MFPFVRRRMYTSALPLIIVLLGVFLLARLTGDPTNLYLPESATAEQRAQFAEQNGLDQPLLTQLGDYFRGVLHLDFGTSLRTGESASEMALRAFPPLCSSRWSPCCSRWSAPWSSAAGRPTGPTRWPTGSPACCP</sequence>
<dbReference type="Proteomes" id="UP000466607">
    <property type="component" value="Chromosome"/>
</dbReference>
<dbReference type="PANTHER" id="PTHR43163:SF6">
    <property type="entry name" value="DIPEPTIDE TRANSPORT SYSTEM PERMEASE PROTEIN DPPB-RELATED"/>
    <property type="match status" value="1"/>
</dbReference>
<protein>
    <recommendedName>
        <fullName evidence="7">Peptide/nickel transport system permease protein</fullName>
    </recommendedName>
</protein>
<keyword evidence="3" id="KW-0472">Membrane</keyword>
<dbReference type="EMBL" id="AP022586">
    <property type="protein sequence ID" value="BBY19216.1"/>
    <property type="molecule type" value="Genomic_DNA"/>
</dbReference>
<evidence type="ECO:0000313" key="5">
    <source>
        <dbReference type="EMBL" id="BBY19216.1"/>
    </source>
</evidence>
<evidence type="ECO:0000313" key="6">
    <source>
        <dbReference type="Proteomes" id="UP000466607"/>
    </source>
</evidence>
<evidence type="ECO:0000256" key="4">
    <source>
        <dbReference type="SAM" id="MobiDB-lite"/>
    </source>
</evidence>
<reference evidence="5 6" key="1">
    <citation type="journal article" date="2019" name="Emerg. Microbes Infect.">
        <title>Comprehensive subspecies identification of 175 nontuberculous mycobacteria species based on 7547 genomic profiles.</title>
        <authorList>
            <person name="Matsumoto Y."/>
            <person name="Kinjo T."/>
            <person name="Motooka D."/>
            <person name="Nabeya D."/>
            <person name="Jung N."/>
            <person name="Uechi K."/>
            <person name="Horii T."/>
            <person name="Iida T."/>
            <person name="Fujita J."/>
            <person name="Nakamura S."/>
        </authorList>
    </citation>
    <scope>NUCLEOTIDE SEQUENCE [LARGE SCALE GENOMIC DNA]</scope>
    <source>
        <strain evidence="5 6">JCM 17423</strain>
    </source>
</reference>
<evidence type="ECO:0000256" key="1">
    <source>
        <dbReference type="ARBA" id="ARBA00004651"/>
    </source>
</evidence>
<comment type="subcellular location">
    <subcellularLocation>
        <location evidence="1">Cell membrane</location>
        <topology evidence="1">Multi-pass membrane protein</topology>
    </subcellularLocation>
</comment>
<dbReference type="GO" id="GO:0005886">
    <property type="term" value="C:plasma membrane"/>
    <property type="evidence" value="ECO:0007669"/>
    <property type="project" value="UniProtKB-SubCell"/>
</dbReference>
<dbReference type="AlphaFoldDB" id="A0AAD1MX64"/>
<accession>A0AAD1MX64</accession>
<organism evidence="5 6">
    <name type="scientific">Mycolicibacterium litorale</name>
    <dbReference type="NCBI Taxonomy" id="758802"/>
    <lineage>
        <taxon>Bacteria</taxon>
        <taxon>Bacillati</taxon>
        <taxon>Actinomycetota</taxon>
        <taxon>Actinomycetes</taxon>
        <taxon>Mycobacteriales</taxon>
        <taxon>Mycobacteriaceae</taxon>
        <taxon>Mycolicibacterium</taxon>
    </lineage>
</organism>
<keyword evidence="3" id="KW-1003">Cell membrane</keyword>
<evidence type="ECO:0000256" key="2">
    <source>
        <dbReference type="ARBA" id="ARBA00022448"/>
    </source>
</evidence>
<feature type="region of interest" description="Disordered" evidence="4">
    <location>
        <begin position="114"/>
        <end position="135"/>
    </location>
</feature>
<keyword evidence="2" id="KW-0813">Transport</keyword>
<name>A0AAD1MX64_9MYCO</name>
<evidence type="ECO:0000256" key="3">
    <source>
        <dbReference type="ARBA" id="ARBA00022475"/>
    </source>
</evidence>
<gene>
    <name evidence="5" type="ORF">MLIT_48080</name>
</gene>
<evidence type="ECO:0008006" key="7">
    <source>
        <dbReference type="Google" id="ProtNLM"/>
    </source>
</evidence>